<keyword evidence="6 11" id="KW-0479">Metal-binding</keyword>
<keyword evidence="5 11" id="KW-0808">Transferase</keyword>
<evidence type="ECO:0000256" key="6">
    <source>
        <dbReference type="ARBA" id="ARBA00022723"/>
    </source>
</evidence>
<dbReference type="InterPro" id="IPR008278">
    <property type="entry name" value="4-PPantetheinyl_Trfase_dom"/>
</dbReference>
<dbReference type="AlphaFoldDB" id="A0A2S7MVP8"/>
<organism evidence="13 14">
    <name type="scientific">Pradoshia eiseniae</name>
    <dbReference type="NCBI Taxonomy" id="2064768"/>
    <lineage>
        <taxon>Bacteria</taxon>
        <taxon>Bacillati</taxon>
        <taxon>Bacillota</taxon>
        <taxon>Bacilli</taxon>
        <taxon>Bacillales</taxon>
        <taxon>Bacillaceae</taxon>
        <taxon>Pradoshia</taxon>
    </lineage>
</organism>
<evidence type="ECO:0000256" key="7">
    <source>
        <dbReference type="ARBA" id="ARBA00022832"/>
    </source>
</evidence>
<dbReference type="PANTHER" id="PTHR12215:SF10">
    <property type="entry name" value="L-AMINOADIPATE-SEMIALDEHYDE DEHYDROGENASE-PHOSPHOPANTETHEINYL TRANSFERASE"/>
    <property type="match status" value="1"/>
</dbReference>
<dbReference type="InterPro" id="IPR050559">
    <property type="entry name" value="P-Pant_transferase_sf"/>
</dbReference>
<keyword evidence="7 11" id="KW-0276">Fatty acid metabolism</keyword>
<evidence type="ECO:0000313" key="13">
    <source>
        <dbReference type="EMBL" id="PQD93836.1"/>
    </source>
</evidence>
<keyword evidence="9 11" id="KW-0443">Lipid metabolism</keyword>
<dbReference type="GO" id="GO:0008897">
    <property type="term" value="F:holo-[acyl-carrier-protein] synthase activity"/>
    <property type="evidence" value="ECO:0007669"/>
    <property type="project" value="UniProtKB-UniRule"/>
</dbReference>
<evidence type="ECO:0000256" key="10">
    <source>
        <dbReference type="ARBA" id="ARBA00023160"/>
    </source>
</evidence>
<evidence type="ECO:0000256" key="3">
    <source>
        <dbReference type="ARBA" id="ARBA00022490"/>
    </source>
</evidence>
<dbReference type="Gene3D" id="3.90.470.20">
    <property type="entry name" value="4'-phosphopantetheinyl transferase domain"/>
    <property type="match status" value="1"/>
</dbReference>
<dbReference type="GO" id="GO:0000287">
    <property type="term" value="F:magnesium ion binding"/>
    <property type="evidence" value="ECO:0007669"/>
    <property type="project" value="UniProtKB-UniRule"/>
</dbReference>
<dbReference type="NCBIfam" id="TIGR00556">
    <property type="entry name" value="pantethn_trn"/>
    <property type="match status" value="1"/>
</dbReference>
<name>A0A2S7MVP8_9BACI</name>
<dbReference type="GO" id="GO:0019878">
    <property type="term" value="P:lysine biosynthetic process via aminoadipic acid"/>
    <property type="evidence" value="ECO:0007669"/>
    <property type="project" value="TreeGrafter"/>
</dbReference>
<dbReference type="OrthoDB" id="517356at2"/>
<dbReference type="RefSeq" id="WP_104850821.1">
    <property type="nucleotide sequence ID" value="NZ_PKOZ01000020.1"/>
</dbReference>
<comment type="cofactor">
    <cofactor evidence="1 11">
        <name>Mg(2+)</name>
        <dbReference type="ChEBI" id="CHEBI:18420"/>
    </cofactor>
</comment>
<dbReference type="InterPro" id="IPR002582">
    <property type="entry name" value="ACPS"/>
</dbReference>
<dbReference type="Pfam" id="PF01648">
    <property type="entry name" value="ACPS"/>
    <property type="match status" value="1"/>
</dbReference>
<keyword evidence="10 11" id="KW-0275">Fatty acid biosynthesis</keyword>
<dbReference type="InterPro" id="IPR004568">
    <property type="entry name" value="Ppantetheine-prot_Trfase_dom"/>
</dbReference>
<keyword evidence="4 11" id="KW-0444">Lipid biosynthesis</keyword>
<keyword evidence="14" id="KW-1185">Reference proteome</keyword>
<keyword evidence="3 11" id="KW-0963">Cytoplasm</keyword>
<evidence type="ECO:0000259" key="12">
    <source>
        <dbReference type="Pfam" id="PF01648"/>
    </source>
</evidence>
<dbReference type="GO" id="GO:0005829">
    <property type="term" value="C:cytosol"/>
    <property type="evidence" value="ECO:0007669"/>
    <property type="project" value="TreeGrafter"/>
</dbReference>
<comment type="subcellular location">
    <subcellularLocation>
        <location evidence="11">Cytoplasm</location>
    </subcellularLocation>
</comment>
<dbReference type="HAMAP" id="MF_00101">
    <property type="entry name" value="AcpS"/>
    <property type="match status" value="1"/>
</dbReference>
<evidence type="ECO:0000256" key="4">
    <source>
        <dbReference type="ARBA" id="ARBA00022516"/>
    </source>
</evidence>
<evidence type="ECO:0000256" key="11">
    <source>
        <dbReference type="HAMAP-Rule" id="MF_00101"/>
    </source>
</evidence>
<proteinExistence type="inferred from homology"/>
<dbReference type="PANTHER" id="PTHR12215">
    <property type="entry name" value="PHOSPHOPANTETHEINE TRANSFERASE"/>
    <property type="match status" value="1"/>
</dbReference>
<reference evidence="13 14" key="1">
    <citation type="submission" date="2017-12" db="EMBL/GenBank/DDBJ databases">
        <title>Taxonomic description and draft genome of Pradoshia cofamensis Gen. nov., sp. nov., a thermotolerant bacillale isolated from anterior gut of earthworm Eisenia fetida.</title>
        <authorList>
            <person name="Saha T."/>
            <person name="Chakraborty R."/>
        </authorList>
    </citation>
    <scope>NUCLEOTIDE SEQUENCE [LARGE SCALE GENOMIC DNA]</scope>
    <source>
        <strain evidence="13 14">EAG3</strain>
    </source>
</reference>
<gene>
    <name evidence="11" type="primary">acpS</name>
    <name evidence="13" type="ORF">CYL18_17720</name>
</gene>
<comment type="caution">
    <text evidence="13">The sequence shown here is derived from an EMBL/GenBank/DDBJ whole genome shotgun (WGS) entry which is preliminary data.</text>
</comment>
<evidence type="ECO:0000313" key="14">
    <source>
        <dbReference type="Proteomes" id="UP000239663"/>
    </source>
</evidence>
<feature type="binding site" evidence="11">
    <location>
        <position position="58"/>
    </location>
    <ligand>
        <name>Mg(2+)</name>
        <dbReference type="ChEBI" id="CHEBI:18420"/>
    </ligand>
</feature>
<dbReference type="InterPro" id="IPR037143">
    <property type="entry name" value="4-PPantetheinyl_Trfase_dom_sf"/>
</dbReference>
<evidence type="ECO:0000256" key="5">
    <source>
        <dbReference type="ARBA" id="ARBA00022679"/>
    </source>
</evidence>
<dbReference type="NCBIfam" id="TIGR00516">
    <property type="entry name" value="acpS"/>
    <property type="match status" value="1"/>
</dbReference>
<comment type="similarity">
    <text evidence="11">Belongs to the P-Pant transferase superfamily. AcpS family.</text>
</comment>
<dbReference type="Proteomes" id="UP000239663">
    <property type="component" value="Unassembled WGS sequence"/>
</dbReference>
<keyword evidence="8 11" id="KW-0460">Magnesium</keyword>
<accession>A0A2S7MVP8</accession>
<dbReference type="EMBL" id="PKOZ01000020">
    <property type="protein sequence ID" value="PQD93836.1"/>
    <property type="molecule type" value="Genomic_DNA"/>
</dbReference>
<feature type="binding site" evidence="11">
    <location>
        <position position="8"/>
    </location>
    <ligand>
        <name>Mg(2+)</name>
        <dbReference type="ChEBI" id="CHEBI:18420"/>
    </ligand>
</feature>
<dbReference type="EC" id="2.7.8.7" evidence="11"/>
<dbReference type="GO" id="GO:0006633">
    <property type="term" value="P:fatty acid biosynthetic process"/>
    <property type="evidence" value="ECO:0007669"/>
    <property type="project" value="UniProtKB-UniRule"/>
</dbReference>
<dbReference type="SUPFAM" id="SSF56214">
    <property type="entry name" value="4'-phosphopantetheinyl transferase"/>
    <property type="match status" value="1"/>
</dbReference>
<comment type="catalytic activity">
    <reaction evidence="11">
        <text>apo-[ACP] + CoA = holo-[ACP] + adenosine 3',5'-bisphosphate + H(+)</text>
        <dbReference type="Rhea" id="RHEA:12068"/>
        <dbReference type="Rhea" id="RHEA-COMP:9685"/>
        <dbReference type="Rhea" id="RHEA-COMP:9690"/>
        <dbReference type="ChEBI" id="CHEBI:15378"/>
        <dbReference type="ChEBI" id="CHEBI:29999"/>
        <dbReference type="ChEBI" id="CHEBI:57287"/>
        <dbReference type="ChEBI" id="CHEBI:58343"/>
        <dbReference type="ChEBI" id="CHEBI:64479"/>
        <dbReference type="EC" id="2.7.8.7"/>
    </reaction>
</comment>
<evidence type="ECO:0000256" key="9">
    <source>
        <dbReference type="ARBA" id="ARBA00023098"/>
    </source>
</evidence>
<evidence type="ECO:0000256" key="1">
    <source>
        <dbReference type="ARBA" id="ARBA00001946"/>
    </source>
</evidence>
<comment type="similarity">
    <text evidence="2">Belongs to the P-Pant transferase superfamily. Gsp/Sfp/HetI/AcpT family.</text>
</comment>
<evidence type="ECO:0000256" key="8">
    <source>
        <dbReference type="ARBA" id="ARBA00022842"/>
    </source>
</evidence>
<feature type="domain" description="4'-phosphopantetheinyl transferase" evidence="12">
    <location>
        <begin position="4"/>
        <end position="110"/>
    </location>
</feature>
<protein>
    <recommendedName>
        <fullName evidence="11">Holo-[acyl-carrier-protein] synthase</fullName>
        <shortName evidence="11">Holo-ACP synthase</shortName>
        <ecNumber evidence="11">2.7.8.7</ecNumber>
    </recommendedName>
    <alternativeName>
        <fullName evidence="11">4'-phosphopantetheinyl transferase AcpS</fullName>
    </alternativeName>
</protein>
<comment type="function">
    <text evidence="11">Transfers the 4'-phosphopantetheine moiety from coenzyme A to a Ser of acyl-carrier-protein.</text>
</comment>
<evidence type="ECO:0000256" key="2">
    <source>
        <dbReference type="ARBA" id="ARBA00010990"/>
    </source>
</evidence>
<sequence length="119" mass="13310">MIKGIGLDIVELDRVRNLLARKPKFASRILTPEEMEVFASLGERRKTEWFAGRFSAKEAFSKAVGTGIGKGLSFQDISIIQEKSGKPIVRHPYSYMAHLSITHTSQYAAAQVILEDKTE</sequence>